<dbReference type="Pfam" id="PF00400">
    <property type="entry name" value="WD40"/>
    <property type="match status" value="1"/>
</dbReference>
<dbReference type="InParanoid" id="H3A1N9"/>
<dbReference type="GO" id="GO:0030687">
    <property type="term" value="C:preribosome, large subunit precursor"/>
    <property type="evidence" value="ECO:0007669"/>
    <property type="project" value="TreeGrafter"/>
</dbReference>
<dbReference type="OMA" id="KNVCRMR"/>
<evidence type="ECO:0000256" key="4">
    <source>
        <dbReference type="ARBA" id="ARBA00022574"/>
    </source>
</evidence>
<dbReference type="GO" id="GO:0042273">
    <property type="term" value="P:ribosomal large subunit biogenesis"/>
    <property type="evidence" value="ECO:0007669"/>
    <property type="project" value="InterPro"/>
</dbReference>
<keyword evidence="2" id="KW-0488">Methylation</keyword>
<dbReference type="PANTHER" id="PTHR16038">
    <property type="entry name" value="NOP SEVEN ASSOCIATED PROTEIN 1"/>
    <property type="match status" value="1"/>
</dbReference>
<keyword evidence="3" id="KW-0597">Phosphoprotein</keyword>
<keyword evidence="11" id="KW-1185">Reference proteome</keyword>
<evidence type="ECO:0000256" key="5">
    <source>
        <dbReference type="ARBA" id="ARBA00022737"/>
    </source>
</evidence>
<keyword evidence="5" id="KW-0677">Repeat</keyword>
<dbReference type="AlphaFoldDB" id="H3A1N9"/>
<evidence type="ECO:0000313" key="11">
    <source>
        <dbReference type="Proteomes" id="UP000008672"/>
    </source>
</evidence>
<reference evidence="10" key="3">
    <citation type="submission" date="2025-09" db="UniProtKB">
        <authorList>
            <consortium name="Ensembl"/>
        </authorList>
    </citation>
    <scope>IDENTIFICATION</scope>
</reference>
<dbReference type="Gene3D" id="2.130.10.10">
    <property type="entry name" value="YVTN repeat-like/Quinoprotein amine dehydrogenase"/>
    <property type="match status" value="2"/>
</dbReference>
<reference evidence="10" key="2">
    <citation type="submission" date="2025-08" db="UniProtKB">
        <authorList>
            <consortium name="Ensembl"/>
        </authorList>
    </citation>
    <scope>IDENTIFICATION</scope>
</reference>
<sequence length="385" mass="43648">NMASAARWNHVWVGTETGILKAGVNLHKKQARNYTEISGLSKRQEVCAMCWGDDLESEVLLGCLDGTVRVFCMEKEKFTEFRDCSGGEGPFMGLAVYDNSLITCVESGLLKVWQEGSLKNVSKPFSVEINVGRDVTKMCQNLEKRNLVGTGGKENDLKIWDLQKPEEPLFKAKNVRNDWLDLRVPVWIRDMQFIPGSDKIVTCTGHHQVRLYDPNSPQRRPVLETTFGECPLTALSLTSDSNSVVVGNSQGQMAILDLRQGRLVKCLKGFAGSIRSIQCHASLPLVASCGLDRFLRIHNIEDKQLQHKVYLKSRLNCLLFTSRDQWEEDKETAVNPQEDVKEEEDEIWDSMETVVEKSKRKGENQQQQAEVSLKKKEQDMQKNKK</sequence>
<gene>
    <name evidence="10" type="primary">WDR74</name>
</gene>
<dbReference type="eggNOG" id="KOG3881">
    <property type="taxonomic scope" value="Eukaryota"/>
</dbReference>
<dbReference type="InterPro" id="IPR036322">
    <property type="entry name" value="WD40_repeat_dom_sf"/>
</dbReference>
<comment type="subcellular location">
    <subcellularLocation>
        <location evidence="1">Nucleus</location>
        <location evidence="1">Nucleolus</location>
    </subcellularLocation>
</comment>
<proteinExistence type="predicted"/>
<dbReference type="Bgee" id="ENSLACG00000003171">
    <property type="expression patterns" value="Expressed in muscle tissue and 5 other cell types or tissues"/>
</dbReference>
<name>H3A1N9_LATCH</name>
<dbReference type="InterPro" id="IPR037379">
    <property type="entry name" value="WDR74/Nsa1"/>
</dbReference>
<evidence type="ECO:0000256" key="2">
    <source>
        <dbReference type="ARBA" id="ARBA00022481"/>
    </source>
</evidence>
<feature type="region of interest" description="Disordered" evidence="9">
    <location>
        <begin position="355"/>
        <end position="385"/>
    </location>
</feature>
<evidence type="ECO:0000256" key="6">
    <source>
        <dbReference type="ARBA" id="ARBA00023242"/>
    </source>
</evidence>
<feature type="compositionally biased region" description="Basic and acidic residues" evidence="9">
    <location>
        <begin position="372"/>
        <end position="385"/>
    </location>
</feature>
<dbReference type="InterPro" id="IPR015943">
    <property type="entry name" value="WD40/YVTN_repeat-like_dom_sf"/>
</dbReference>
<dbReference type="PANTHER" id="PTHR16038:SF4">
    <property type="entry name" value="WD REPEAT-CONTAINING PROTEIN 74"/>
    <property type="match status" value="1"/>
</dbReference>
<organism evidence="10 11">
    <name type="scientific">Latimeria chalumnae</name>
    <name type="common">Coelacanth</name>
    <dbReference type="NCBI Taxonomy" id="7897"/>
    <lineage>
        <taxon>Eukaryota</taxon>
        <taxon>Metazoa</taxon>
        <taxon>Chordata</taxon>
        <taxon>Craniata</taxon>
        <taxon>Vertebrata</taxon>
        <taxon>Euteleostomi</taxon>
        <taxon>Coelacanthiformes</taxon>
        <taxon>Coelacanthidae</taxon>
        <taxon>Latimeria</taxon>
    </lineage>
</organism>
<dbReference type="GO" id="GO:0016070">
    <property type="term" value="P:RNA metabolic process"/>
    <property type="evidence" value="ECO:0007669"/>
    <property type="project" value="UniProtKB-ARBA"/>
</dbReference>
<keyword evidence="6" id="KW-0539">Nucleus</keyword>
<comment type="subunit">
    <text evidence="7">Isoform 1 interacts (through WDR repeats) with NVL; the interaction is independent of RNA or pre-60S ribosome particles. Isoform 2 does not interact with NVL. Interacts with MTREX; the interaction dissociation in a late stage of rRNA synthesis is required for appropriate maturation of pre-60S particles and depends on the ATPase activity of NVL.</text>
</comment>
<evidence type="ECO:0000256" key="1">
    <source>
        <dbReference type="ARBA" id="ARBA00004604"/>
    </source>
</evidence>
<dbReference type="GeneTree" id="ENSGT00390000015119"/>
<dbReference type="GO" id="GO:0005730">
    <property type="term" value="C:nucleolus"/>
    <property type="evidence" value="ECO:0007669"/>
    <property type="project" value="UniProtKB-SubCell"/>
</dbReference>
<dbReference type="FunFam" id="2.130.10.10:FF:000214">
    <property type="entry name" value="WD repeat-containing protein 74"/>
    <property type="match status" value="1"/>
</dbReference>
<protein>
    <recommendedName>
        <fullName evidence="8">WD repeat-containing protein 74</fullName>
    </recommendedName>
</protein>
<dbReference type="Proteomes" id="UP000008672">
    <property type="component" value="Unassembled WGS sequence"/>
</dbReference>
<dbReference type="FunFam" id="2.130.10.10:FF:000287">
    <property type="entry name" value="WD repeat-containing protein 74"/>
    <property type="match status" value="1"/>
</dbReference>
<evidence type="ECO:0000256" key="3">
    <source>
        <dbReference type="ARBA" id="ARBA00022553"/>
    </source>
</evidence>
<dbReference type="EMBL" id="AFYH01015687">
    <property type="status" value="NOT_ANNOTATED_CDS"/>
    <property type="molecule type" value="Genomic_DNA"/>
</dbReference>
<accession>H3A1N9</accession>
<evidence type="ECO:0000256" key="9">
    <source>
        <dbReference type="SAM" id="MobiDB-lite"/>
    </source>
</evidence>
<dbReference type="STRING" id="7897.ENSLACP00000003560"/>
<dbReference type="FunCoup" id="H3A1N9">
    <property type="interactions" value="2477"/>
</dbReference>
<evidence type="ECO:0000256" key="8">
    <source>
        <dbReference type="ARBA" id="ARBA00070569"/>
    </source>
</evidence>
<dbReference type="HOGENOM" id="CLU_033769_2_1_1"/>
<dbReference type="EMBL" id="AFYH01015686">
    <property type="status" value="NOT_ANNOTATED_CDS"/>
    <property type="molecule type" value="Genomic_DNA"/>
</dbReference>
<dbReference type="SMART" id="SM00320">
    <property type="entry name" value="WD40"/>
    <property type="match status" value="5"/>
</dbReference>
<dbReference type="SUPFAM" id="SSF50978">
    <property type="entry name" value="WD40 repeat-like"/>
    <property type="match status" value="1"/>
</dbReference>
<evidence type="ECO:0000256" key="7">
    <source>
        <dbReference type="ARBA" id="ARBA00065913"/>
    </source>
</evidence>
<reference evidence="11" key="1">
    <citation type="submission" date="2011-08" db="EMBL/GenBank/DDBJ databases">
        <title>The draft genome of Latimeria chalumnae.</title>
        <authorList>
            <person name="Di Palma F."/>
            <person name="Alfoldi J."/>
            <person name="Johnson J."/>
            <person name="Berlin A."/>
            <person name="Gnerre S."/>
            <person name="Jaffe D."/>
            <person name="MacCallum I."/>
            <person name="Young S."/>
            <person name="Walker B.J."/>
            <person name="Lander E."/>
            <person name="Lindblad-Toh K."/>
        </authorList>
    </citation>
    <scope>NUCLEOTIDE SEQUENCE [LARGE SCALE GENOMIC DNA]</scope>
    <source>
        <strain evidence="11">Wild caught</strain>
    </source>
</reference>
<dbReference type="Ensembl" id="ENSLACT00000003592.1">
    <property type="protein sequence ID" value="ENSLACP00000003560.1"/>
    <property type="gene ID" value="ENSLACG00000003171.1"/>
</dbReference>
<keyword evidence="4" id="KW-0853">WD repeat</keyword>
<dbReference type="CDD" id="cd22857">
    <property type="entry name" value="WDR74"/>
    <property type="match status" value="1"/>
</dbReference>
<dbReference type="InterPro" id="IPR001680">
    <property type="entry name" value="WD40_rpt"/>
</dbReference>
<evidence type="ECO:0000313" key="10">
    <source>
        <dbReference type="Ensembl" id="ENSLACP00000003560.1"/>
    </source>
</evidence>